<dbReference type="EC" id="3.2.1.4" evidence="3 11"/>
<feature type="domain" description="CBM10" evidence="13">
    <location>
        <begin position="59"/>
        <end position="95"/>
    </location>
</feature>
<dbReference type="Pfam" id="PF02015">
    <property type="entry name" value="Glyco_hydro_45"/>
    <property type="match status" value="1"/>
</dbReference>
<dbReference type="Gene3D" id="3.90.1220.10">
    <property type="entry name" value="Cellulose docking domain, dockering"/>
    <property type="match status" value="3"/>
</dbReference>
<dbReference type="PROSITE" id="PS51763">
    <property type="entry name" value="CBM10"/>
    <property type="match status" value="3"/>
</dbReference>
<dbReference type="EMBL" id="MCFH01000006">
    <property type="protein sequence ID" value="ORX57158.1"/>
    <property type="molecule type" value="Genomic_DNA"/>
</dbReference>
<dbReference type="InterPro" id="IPR036908">
    <property type="entry name" value="RlpA-like_sf"/>
</dbReference>
<keyword evidence="7" id="KW-0136">Cellulose degradation</keyword>
<feature type="signal peptide" evidence="12">
    <location>
        <begin position="1"/>
        <end position="21"/>
    </location>
</feature>
<dbReference type="InterPro" id="IPR009034">
    <property type="entry name" value="Dockerin_dom_fun_sf"/>
</dbReference>
<dbReference type="SUPFAM" id="SSF50685">
    <property type="entry name" value="Barwin-like endoglucanases"/>
    <property type="match status" value="1"/>
</dbReference>
<gene>
    <name evidence="14" type="ORF">BCR36DRAFT_345066</name>
</gene>
<keyword evidence="15" id="KW-1185">Reference proteome</keyword>
<dbReference type="Proteomes" id="UP000193719">
    <property type="component" value="Unassembled WGS sequence"/>
</dbReference>
<dbReference type="Gene3D" id="2.40.40.10">
    <property type="entry name" value="RlpA-like domain"/>
    <property type="match status" value="1"/>
</dbReference>
<dbReference type="AlphaFoldDB" id="A0A1Y1VIK4"/>
<evidence type="ECO:0000256" key="3">
    <source>
        <dbReference type="ARBA" id="ARBA00012601"/>
    </source>
</evidence>
<dbReference type="PANTHER" id="PTHR39730">
    <property type="entry name" value="ENDOGLUCANASE 1"/>
    <property type="match status" value="1"/>
</dbReference>
<feature type="chain" id="PRO_5012078769" description="Cellulase" evidence="12">
    <location>
        <begin position="22"/>
        <end position="480"/>
    </location>
</feature>
<comment type="similarity">
    <text evidence="2">Belongs to the glycosyl hydrolase 45 (cellulase K) family.</text>
</comment>
<dbReference type="OrthoDB" id="2104063at2759"/>
<dbReference type="GO" id="GO:0030245">
    <property type="term" value="P:cellulose catabolic process"/>
    <property type="evidence" value="ECO:0007669"/>
    <property type="project" value="UniProtKB-KW"/>
</dbReference>
<evidence type="ECO:0000256" key="1">
    <source>
        <dbReference type="ARBA" id="ARBA00000966"/>
    </source>
</evidence>
<keyword evidence="5" id="KW-0677">Repeat</keyword>
<evidence type="ECO:0000259" key="13">
    <source>
        <dbReference type="PROSITE" id="PS51763"/>
    </source>
</evidence>
<evidence type="ECO:0000256" key="7">
    <source>
        <dbReference type="ARBA" id="ARBA00023001"/>
    </source>
</evidence>
<feature type="active site" description="Nucleophile" evidence="11">
    <location>
        <position position="283"/>
    </location>
</feature>
<evidence type="ECO:0000256" key="8">
    <source>
        <dbReference type="ARBA" id="ARBA00023277"/>
    </source>
</evidence>
<dbReference type="STRING" id="1754191.A0A1Y1VIK4"/>
<dbReference type="InterPro" id="IPR000334">
    <property type="entry name" value="Glyco_hydro_45"/>
</dbReference>
<sequence>MKMLLNSTLLLLLHFIVKSEAQYSTCKNTCSVEYEDDSKWGIENNDWCIIPDSCFESNTCWASSLGYDCCEGCDIITTDEYGEWGIENGEWCGILSSCSQSTASCWAGALGYPCCEGCDVVYTDNDGKWGYEDDWCGIKESCSATTTKKTTTTTSKKTTTTTTKAPTPTQKCRCQYEACGPGICCGAGMSCVEKDGYAQCEPDPNAELRPATDCEIGPHFGQWCQGCLVTDTQTDGSLWGWENKSPCEIKPYECNEFLNASWEDAEHHWPIGEAKGSTTRYWDCCKPSCAWPGKFEYKTNIKLCNADNSPLLDNNLISGCEGGPTYTCEEQTPWAVDEVTAYGFAAANIPGLTEADWCCTCYALTFTSFPIKGKQMIVQISNTGGDLGEGHFDIQIPGGGFGLFNGCSPRYPEIPEEDWGDRNGGVTSREGCYKLPKSMQEGCLFKFDWFRGADNPEITYVKVDCPKELLELSGCTRMDE</sequence>
<keyword evidence="6" id="KW-0378">Hydrolase</keyword>
<comment type="catalytic activity">
    <reaction evidence="1 11">
        <text>Endohydrolysis of (1-&gt;4)-beta-D-glucosidic linkages in cellulose, lichenin and cereal beta-D-glucans.</text>
        <dbReference type="EC" id="3.2.1.4"/>
    </reaction>
</comment>
<evidence type="ECO:0000256" key="5">
    <source>
        <dbReference type="ARBA" id="ARBA00022737"/>
    </source>
</evidence>
<keyword evidence="10" id="KW-0624">Polysaccharide degradation</keyword>
<dbReference type="PANTHER" id="PTHR39730:SF1">
    <property type="entry name" value="ENDOGLUCANASE 1"/>
    <property type="match status" value="1"/>
</dbReference>
<dbReference type="PROSITE" id="PS01140">
    <property type="entry name" value="GLYCOSYL_HYDROL_F45"/>
    <property type="match status" value="1"/>
</dbReference>
<keyword evidence="9" id="KW-0326">Glycosidase</keyword>
<evidence type="ECO:0000256" key="9">
    <source>
        <dbReference type="ARBA" id="ARBA00023295"/>
    </source>
</evidence>
<reference evidence="14 15" key="1">
    <citation type="submission" date="2016-08" db="EMBL/GenBank/DDBJ databases">
        <title>Genomes of anaerobic fungi encode conserved fungal cellulosomes for biomass hydrolysis.</title>
        <authorList>
            <consortium name="DOE Joint Genome Institute"/>
            <person name="Haitjema C.H."/>
            <person name="Gilmore S.P."/>
            <person name="Henske J.K."/>
            <person name="Solomon K.V."/>
            <person name="De Groot R."/>
            <person name="Kuo A."/>
            <person name="Mondo S.J."/>
            <person name="Salamov A.A."/>
            <person name="Labutti K."/>
            <person name="Zhao Z."/>
            <person name="Chiniquy J."/>
            <person name="Barry K."/>
            <person name="Brewer H.M."/>
            <person name="Purvine S.O."/>
            <person name="Wright A.T."/>
            <person name="Boxma B."/>
            <person name="Van Alen T."/>
            <person name="Hackstein J.H."/>
            <person name="Baker S.E."/>
            <person name="Grigoriev I.V."/>
            <person name="O'Malley M.A."/>
        </authorList>
    </citation>
    <scope>NUCLEOTIDE SEQUENCE [LARGE SCALE GENOMIC DNA]</scope>
    <source>
        <strain evidence="15">finn</strain>
    </source>
</reference>
<evidence type="ECO:0000256" key="2">
    <source>
        <dbReference type="ARBA" id="ARBA00007793"/>
    </source>
</evidence>
<feature type="domain" description="CBM10" evidence="13">
    <location>
        <begin position="104"/>
        <end position="139"/>
    </location>
</feature>
<dbReference type="InterPro" id="IPR002883">
    <property type="entry name" value="CBM10/Dockerin_dom"/>
</dbReference>
<dbReference type="Pfam" id="PF02013">
    <property type="entry name" value="CBM_10"/>
    <property type="match status" value="3"/>
</dbReference>
<evidence type="ECO:0000256" key="12">
    <source>
        <dbReference type="SAM" id="SignalP"/>
    </source>
</evidence>
<name>A0A1Y1VIK4_9FUNG</name>
<organism evidence="14 15">
    <name type="scientific">Piromyces finnis</name>
    <dbReference type="NCBI Taxonomy" id="1754191"/>
    <lineage>
        <taxon>Eukaryota</taxon>
        <taxon>Fungi</taxon>
        <taxon>Fungi incertae sedis</taxon>
        <taxon>Chytridiomycota</taxon>
        <taxon>Chytridiomycota incertae sedis</taxon>
        <taxon>Neocallimastigomycetes</taxon>
        <taxon>Neocallimastigales</taxon>
        <taxon>Neocallimastigaceae</taxon>
        <taxon>Piromyces</taxon>
    </lineage>
</organism>
<evidence type="ECO:0000313" key="15">
    <source>
        <dbReference type="Proteomes" id="UP000193719"/>
    </source>
</evidence>
<keyword evidence="4 12" id="KW-0732">Signal</keyword>
<protein>
    <recommendedName>
        <fullName evidence="3 11">Cellulase</fullName>
        <ecNumber evidence="3 11">3.2.1.4</ecNumber>
    </recommendedName>
</protein>
<evidence type="ECO:0000256" key="10">
    <source>
        <dbReference type="ARBA" id="ARBA00023326"/>
    </source>
</evidence>
<comment type="caution">
    <text evidence="14">The sequence shown here is derived from an EMBL/GenBank/DDBJ whole genome shotgun (WGS) entry which is preliminary data.</text>
</comment>
<reference evidence="14 15" key="2">
    <citation type="submission" date="2016-08" db="EMBL/GenBank/DDBJ databases">
        <title>Pervasive Adenine N6-methylation of Active Genes in Fungi.</title>
        <authorList>
            <consortium name="DOE Joint Genome Institute"/>
            <person name="Mondo S.J."/>
            <person name="Dannebaum R.O."/>
            <person name="Kuo R.C."/>
            <person name="Labutti K."/>
            <person name="Haridas S."/>
            <person name="Kuo A."/>
            <person name="Salamov A."/>
            <person name="Ahrendt S.R."/>
            <person name="Lipzen A."/>
            <person name="Sullivan W."/>
            <person name="Andreopoulos W.B."/>
            <person name="Clum A."/>
            <person name="Lindquist E."/>
            <person name="Daum C."/>
            <person name="Ramamoorthy G.K."/>
            <person name="Gryganskyi A."/>
            <person name="Culley D."/>
            <person name="Magnuson J.K."/>
            <person name="James T.Y."/>
            <person name="O'Malley M.A."/>
            <person name="Stajich J.E."/>
            <person name="Spatafora J.W."/>
            <person name="Visel A."/>
            <person name="Grigoriev I.V."/>
        </authorList>
    </citation>
    <scope>NUCLEOTIDE SEQUENCE [LARGE SCALE GENOMIC DNA]</scope>
    <source>
        <strain evidence="15">finn</strain>
    </source>
</reference>
<keyword evidence="8" id="KW-0119">Carbohydrate metabolism</keyword>
<evidence type="ECO:0000256" key="6">
    <source>
        <dbReference type="ARBA" id="ARBA00022801"/>
    </source>
</evidence>
<evidence type="ECO:0000256" key="4">
    <source>
        <dbReference type="ARBA" id="ARBA00022729"/>
    </source>
</evidence>
<accession>A0A1Y1VIK4</accession>
<dbReference type="GO" id="GO:0008810">
    <property type="term" value="F:cellulase activity"/>
    <property type="evidence" value="ECO:0007669"/>
    <property type="project" value="UniProtKB-EC"/>
</dbReference>
<dbReference type="SUPFAM" id="SSF64571">
    <property type="entry name" value="Cellulose docking domain, dockering"/>
    <property type="match status" value="3"/>
</dbReference>
<dbReference type="InterPro" id="IPR052288">
    <property type="entry name" value="GH45_Enzymes"/>
</dbReference>
<feature type="domain" description="CBM10" evidence="13">
    <location>
        <begin position="18"/>
        <end position="51"/>
    </location>
</feature>
<proteinExistence type="inferred from homology"/>
<evidence type="ECO:0000256" key="11">
    <source>
        <dbReference type="PROSITE-ProRule" id="PRU10069"/>
    </source>
</evidence>
<evidence type="ECO:0000313" key="14">
    <source>
        <dbReference type="EMBL" id="ORX57158.1"/>
    </source>
</evidence>